<sequence length="175" mass="20548">MIKEYTICKYDPQSRNEHGTYIKDEWTSVSDIGKLFDDGICTAKNYLDVENNLVAFCLGLVKKYDVHALWSFDFKFFSYADISLPFAFEINQLIKHFSDGDEIKGNNIELIIRAMLRSNSGGTLFSRNKHLVIEMGWDYYMHLECSEFDRVDKVTLKQLNLFWKEEGRDTKGVWR</sequence>
<evidence type="ECO:0000313" key="1">
    <source>
        <dbReference type="EMBL" id="TLG76692.1"/>
    </source>
</evidence>
<accession>A0A5R8QFE3</accession>
<dbReference type="AlphaFoldDB" id="A0A5R8QFE3"/>
<keyword evidence="2" id="KW-1185">Reference proteome</keyword>
<proteinExistence type="predicted"/>
<dbReference type="EMBL" id="VBWP01000002">
    <property type="protein sequence ID" value="TLG76692.1"/>
    <property type="molecule type" value="Genomic_DNA"/>
</dbReference>
<dbReference type="InParanoid" id="A0A5R8QFE3"/>
<dbReference type="Proteomes" id="UP000306912">
    <property type="component" value="Unassembled WGS sequence"/>
</dbReference>
<organism evidence="1 2">
    <name type="scientific">Culicoidibacter larvae</name>
    <dbReference type="NCBI Taxonomy" id="2579976"/>
    <lineage>
        <taxon>Bacteria</taxon>
        <taxon>Bacillati</taxon>
        <taxon>Bacillota</taxon>
        <taxon>Culicoidibacteria</taxon>
        <taxon>Culicoidibacterales</taxon>
        <taxon>Culicoidibacteraceae</taxon>
        <taxon>Culicoidibacter</taxon>
    </lineage>
</organism>
<gene>
    <name evidence="1" type="ORF">FEZ08_03500</name>
</gene>
<name>A0A5R8QFE3_9FIRM</name>
<reference evidence="1 2" key="1">
    <citation type="submission" date="2019-05" db="EMBL/GenBank/DDBJ databases">
        <title>Culicoidintestinum kansasii gen. nov., sp. nov. from the gastrointestinal tract of the biting midge, Culicoides sonorensis.</title>
        <authorList>
            <person name="Neupane S."/>
            <person name="Ghosh A."/>
            <person name="Gunther S."/>
            <person name="Martin K."/>
            <person name="Zurek L."/>
        </authorList>
    </citation>
    <scope>NUCLEOTIDE SEQUENCE [LARGE SCALE GENOMIC DNA]</scope>
    <source>
        <strain evidence="1 2">CS-1</strain>
    </source>
</reference>
<dbReference type="RefSeq" id="WP_138190329.1">
    <property type="nucleotide sequence ID" value="NZ_VBWP01000002.1"/>
</dbReference>
<protein>
    <submittedName>
        <fullName evidence="1">Uncharacterized protein</fullName>
    </submittedName>
</protein>
<evidence type="ECO:0000313" key="2">
    <source>
        <dbReference type="Proteomes" id="UP000306912"/>
    </source>
</evidence>
<comment type="caution">
    <text evidence="1">The sequence shown here is derived from an EMBL/GenBank/DDBJ whole genome shotgun (WGS) entry which is preliminary data.</text>
</comment>
<dbReference type="OrthoDB" id="286090at2"/>